<dbReference type="CDD" id="cd23362">
    <property type="entry name" value="beta-trefoil_STI_WCI3-like"/>
    <property type="match status" value="1"/>
</dbReference>
<dbReference type="InterPro" id="IPR002160">
    <property type="entry name" value="Prot_inh_Kunz-lg"/>
</dbReference>
<organism evidence="3">
    <name type="scientific">Glycine soja</name>
    <name type="common">Wild soybean</name>
    <dbReference type="NCBI Taxonomy" id="3848"/>
    <lineage>
        <taxon>Eukaryota</taxon>
        <taxon>Viridiplantae</taxon>
        <taxon>Streptophyta</taxon>
        <taxon>Embryophyta</taxon>
        <taxon>Tracheophyta</taxon>
        <taxon>Spermatophyta</taxon>
        <taxon>Magnoliopsida</taxon>
        <taxon>eudicotyledons</taxon>
        <taxon>Gunneridae</taxon>
        <taxon>Pentapetalae</taxon>
        <taxon>rosids</taxon>
        <taxon>fabids</taxon>
        <taxon>Fabales</taxon>
        <taxon>Fabaceae</taxon>
        <taxon>Papilionoideae</taxon>
        <taxon>50 kb inversion clade</taxon>
        <taxon>NPAAA clade</taxon>
        <taxon>indigoferoid/millettioid clade</taxon>
        <taxon>Phaseoleae</taxon>
        <taxon>Glycine</taxon>
        <taxon>Glycine subgen. Soja</taxon>
    </lineage>
</organism>
<dbReference type="Proteomes" id="UP000053555">
    <property type="component" value="Unassembled WGS sequence"/>
</dbReference>
<protein>
    <submittedName>
        <fullName evidence="3">Trypsin inhibitor DE-3</fullName>
    </submittedName>
</protein>
<evidence type="ECO:0000256" key="1">
    <source>
        <dbReference type="ARBA" id="ARBA00005440"/>
    </source>
</evidence>
<reference evidence="3" key="1">
    <citation type="submission" date="2014-07" db="EMBL/GenBank/DDBJ databases">
        <title>Identification of a novel salt tolerance gene in wild soybean by whole-genome sequencing.</title>
        <authorList>
            <person name="Lam H.-M."/>
            <person name="Qi X."/>
            <person name="Li M.-W."/>
            <person name="Liu X."/>
            <person name="Xie M."/>
            <person name="Ni M."/>
            <person name="Xu X."/>
        </authorList>
    </citation>
    <scope>NUCLEOTIDE SEQUENCE [LARGE SCALE GENOMIC DNA]</scope>
    <source>
        <tissue evidence="3">Root</tissue>
    </source>
</reference>
<dbReference type="SMART" id="SM00452">
    <property type="entry name" value="STI"/>
    <property type="match status" value="1"/>
</dbReference>
<dbReference type="InterPro" id="IPR011065">
    <property type="entry name" value="Kunitz_inhibitor_STI-like_sf"/>
</dbReference>
<keyword evidence="2" id="KW-1015">Disulfide bond</keyword>
<proteinExistence type="inferred from homology"/>
<dbReference type="GO" id="GO:0004866">
    <property type="term" value="F:endopeptidase inhibitor activity"/>
    <property type="evidence" value="ECO:0007669"/>
    <property type="project" value="InterPro"/>
</dbReference>
<dbReference type="SUPFAM" id="SSF50386">
    <property type="entry name" value="STI-like"/>
    <property type="match status" value="1"/>
</dbReference>
<evidence type="ECO:0000313" key="3">
    <source>
        <dbReference type="EMBL" id="KHN10908.1"/>
    </source>
</evidence>
<gene>
    <name evidence="3" type="ORF">glysoja_026643</name>
</gene>
<dbReference type="Gene3D" id="2.80.10.50">
    <property type="match status" value="1"/>
</dbReference>
<evidence type="ECO:0000256" key="2">
    <source>
        <dbReference type="ARBA" id="ARBA00023157"/>
    </source>
</evidence>
<dbReference type="AlphaFoldDB" id="A0A0B2PT19"/>
<dbReference type="PANTHER" id="PTHR33107:SF81">
    <property type="entry name" value="TRYPSIN INHIBITOR A"/>
    <property type="match status" value="1"/>
</dbReference>
<dbReference type="EMBL" id="KN664071">
    <property type="protein sequence ID" value="KHN10908.1"/>
    <property type="molecule type" value="Genomic_DNA"/>
</dbReference>
<dbReference type="PROSITE" id="PS00283">
    <property type="entry name" value="SOYBEAN_KUNITZ"/>
    <property type="match status" value="1"/>
</dbReference>
<name>A0A0B2PT19_GLYSO</name>
<comment type="similarity">
    <text evidence="1">Belongs to the protease inhibitor I3 (leguminous Kunitz-type inhibitor) family.</text>
</comment>
<dbReference type="Pfam" id="PF00197">
    <property type="entry name" value="Kunitz_legume"/>
    <property type="match status" value="1"/>
</dbReference>
<accession>A0A0B2PT19</accession>
<sequence>MAQPVFDLDGHPVINGGSYYIMEYMGSGVELAKTGNETCPLSVVQSSSFGSTGLPVKISSMLRTPFVTIGRVDLSFTGVPDCATTPSGWTVVEGLPEGSVVKITGYENTENGHFLIEKASFRNIYKLSFCIVGKLGCGTIGLIKDDKQNDLLGVTWDYAFEFVLVKTDDQPTSSSA</sequence>
<dbReference type="PANTHER" id="PTHR33107">
    <property type="entry name" value="KUNITZ TRYPSIN INHIBITOR 2"/>
    <property type="match status" value="1"/>
</dbReference>